<name>A0A5E4QBW4_9NEOP</name>
<evidence type="ECO:0000313" key="1">
    <source>
        <dbReference type="EMBL" id="VVC95766.1"/>
    </source>
</evidence>
<reference evidence="1 2" key="1">
    <citation type="submission" date="2017-07" db="EMBL/GenBank/DDBJ databases">
        <authorList>
            <person name="Talla V."/>
            <person name="Backstrom N."/>
        </authorList>
    </citation>
    <scope>NUCLEOTIDE SEQUENCE [LARGE SCALE GENOMIC DNA]</scope>
</reference>
<protein>
    <submittedName>
        <fullName evidence="1">Uncharacterized protein</fullName>
    </submittedName>
</protein>
<organism evidence="1 2">
    <name type="scientific">Leptidea sinapis</name>
    <dbReference type="NCBI Taxonomy" id="189913"/>
    <lineage>
        <taxon>Eukaryota</taxon>
        <taxon>Metazoa</taxon>
        <taxon>Ecdysozoa</taxon>
        <taxon>Arthropoda</taxon>
        <taxon>Hexapoda</taxon>
        <taxon>Insecta</taxon>
        <taxon>Pterygota</taxon>
        <taxon>Neoptera</taxon>
        <taxon>Endopterygota</taxon>
        <taxon>Lepidoptera</taxon>
        <taxon>Glossata</taxon>
        <taxon>Ditrysia</taxon>
        <taxon>Papilionoidea</taxon>
        <taxon>Pieridae</taxon>
        <taxon>Dismorphiinae</taxon>
        <taxon>Leptidea</taxon>
    </lineage>
</organism>
<dbReference type="EMBL" id="FZQP02002448">
    <property type="protein sequence ID" value="VVC95766.1"/>
    <property type="molecule type" value="Genomic_DNA"/>
</dbReference>
<keyword evidence="2" id="KW-1185">Reference proteome</keyword>
<accession>A0A5E4QBW4</accession>
<dbReference type="Proteomes" id="UP000324832">
    <property type="component" value="Unassembled WGS sequence"/>
</dbReference>
<sequence>MTDNFQAPDVGALA</sequence>
<evidence type="ECO:0000313" key="2">
    <source>
        <dbReference type="Proteomes" id="UP000324832"/>
    </source>
</evidence>
<proteinExistence type="predicted"/>
<gene>
    <name evidence="1" type="ORF">LSINAPIS_LOCUS7408</name>
</gene>